<dbReference type="Proteomes" id="UP000292424">
    <property type="component" value="Chromosome"/>
</dbReference>
<reference evidence="7 8" key="1">
    <citation type="submission" date="2019-09" db="EMBL/GenBank/DDBJ databases">
        <title>Complete genome sequence of Arachidicoccus sp. B3-10 isolated from apple orchard soil.</title>
        <authorList>
            <person name="Kim H.S."/>
            <person name="Han K.-I."/>
            <person name="Suh M.K."/>
            <person name="Lee K.C."/>
            <person name="Eom M.K."/>
            <person name="Kim J.-S."/>
            <person name="Kang S.W."/>
            <person name="Sin Y."/>
            <person name="Lee J.-S."/>
        </authorList>
    </citation>
    <scope>NUCLEOTIDE SEQUENCE [LARGE SCALE GENOMIC DNA]</scope>
    <source>
        <strain evidence="7 8">B3-10</strain>
    </source>
</reference>
<dbReference type="PANTHER" id="PTHR40980">
    <property type="entry name" value="PLUG DOMAIN-CONTAINING PROTEIN"/>
    <property type="match status" value="1"/>
</dbReference>
<organism evidence="7 8">
    <name type="scientific">Rhizosphaericola mali</name>
    <dbReference type="NCBI Taxonomy" id="2545455"/>
    <lineage>
        <taxon>Bacteria</taxon>
        <taxon>Pseudomonadati</taxon>
        <taxon>Bacteroidota</taxon>
        <taxon>Chitinophagia</taxon>
        <taxon>Chitinophagales</taxon>
        <taxon>Chitinophagaceae</taxon>
        <taxon>Rhizosphaericola</taxon>
    </lineage>
</organism>
<proteinExistence type="inferred from homology"/>
<evidence type="ECO:0000259" key="5">
    <source>
        <dbReference type="Pfam" id="PF00593"/>
    </source>
</evidence>
<comment type="similarity">
    <text evidence="4">Belongs to the TonB-dependent receptor family.</text>
</comment>
<keyword evidence="8" id="KW-1185">Reference proteome</keyword>
<name>A0A5P2G2S6_9BACT</name>
<dbReference type="InterPro" id="IPR036942">
    <property type="entry name" value="Beta-barrel_TonB_sf"/>
</dbReference>
<sequence length="932" mass="104845">MLSPNNRLRFGFFVIAFFVIGILHAQKAKVSGRILDESNHPVVGATVIFQPSNVKVQSDIDGYFVATMNAGKYNVTITSVGYATQNLNDFEVKLRGNDDLPVVLQTKVDNLENVTVKSSSARKETVNALIQFQKNTNTVASVISAEAIRRSPDRNTGEVLRRTPGVSLLDGKFLVVRGLADRYNQAMLNGILLTSTEPDRKTFSFDIIPAQMLDNIIINKAFVPEMPGEWAGGLIQVNTKDIPNKNFFNIQIGTGANAQSFGKDFYKQKSGGLDWLGIDNGYHSTPSGYTTKNQFRLLSAAQKNEIGKNMNDDWMARIGKGSQNIILQANGGFTGTLFGKKIGGVFGLNYYRNNSITQMINQDNVVDGNGGFGTPNNSWMDNRYNQLTTLGGLVGLSMQLNNKNKISLKSLINVNTNSYTIYRKGIDYDRGGTEAGEDGYGEENSFKQNTFFTTQLLGEHAIIDPLKLKWYGSFSILDAYSPDQRRYMYYRPAGTDNPYELSIGSGYDIRSSNRLFQSLSDYIYTAGGDLSYNFNMLGNKQTVKGGYMLQVKDRLYDATMFIYQLVGDNASLRQMNPDQAFASSNLGTNPGQLEFSILPNSDLRYMANTILNAGYVQFDNQFTDKLRVVWGVRMENYDQLVGSNKTWSNKFNHTKKTDFLPGLNATYKLNNLTNLRLSASQTVIRPELRELASLALYDFELNASVSGNPALVRTKITNLDLRYELYQRAGELFTLGAFYKHFKNPIEQQMEQGGQNLTFRNTDKANSYGAELELRKKLDFVNALRHFTFQGNTAYIYSRVKDASRNINRQMVGQSPYLVNMSLMYDLEEKGFSTTLMYNQIGKRIYMLGDLDMAGGRPDVWEATRPVLDLQVAQKVWKQKGEFRLSASNILNNTLKFYQNADDKSSYKKGTDPLRFSRKYGTNFNLTFNYNL</sequence>
<evidence type="ECO:0000256" key="2">
    <source>
        <dbReference type="ARBA" id="ARBA00023136"/>
    </source>
</evidence>
<keyword evidence="3" id="KW-0998">Cell outer membrane</keyword>
<protein>
    <submittedName>
        <fullName evidence="7">TonB-dependent receptor plug domain-containing protein</fullName>
    </submittedName>
</protein>
<keyword evidence="2 4" id="KW-0472">Membrane</keyword>
<dbReference type="EMBL" id="CP044016">
    <property type="protein sequence ID" value="QES89497.1"/>
    <property type="molecule type" value="Genomic_DNA"/>
</dbReference>
<evidence type="ECO:0000259" key="6">
    <source>
        <dbReference type="Pfam" id="PF07715"/>
    </source>
</evidence>
<comment type="subcellular location">
    <subcellularLocation>
        <location evidence="1 4">Cell outer membrane</location>
    </subcellularLocation>
</comment>
<evidence type="ECO:0000256" key="4">
    <source>
        <dbReference type="RuleBase" id="RU003357"/>
    </source>
</evidence>
<evidence type="ECO:0000256" key="3">
    <source>
        <dbReference type="ARBA" id="ARBA00023237"/>
    </source>
</evidence>
<dbReference type="KEGG" id="arac:E0W69_012780"/>
<dbReference type="Pfam" id="PF00593">
    <property type="entry name" value="TonB_dep_Rec_b-barrel"/>
    <property type="match status" value="1"/>
</dbReference>
<dbReference type="RefSeq" id="WP_131330440.1">
    <property type="nucleotide sequence ID" value="NZ_CP044016.1"/>
</dbReference>
<dbReference type="OrthoDB" id="9768470at2"/>
<dbReference type="PANTHER" id="PTHR40980:SF5">
    <property type="entry name" value="TONB-DEPENDENT RECEPTOR"/>
    <property type="match status" value="1"/>
</dbReference>
<evidence type="ECO:0000313" key="8">
    <source>
        <dbReference type="Proteomes" id="UP000292424"/>
    </source>
</evidence>
<accession>A0A5P2G2S6</accession>
<evidence type="ECO:0000256" key="1">
    <source>
        <dbReference type="ARBA" id="ARBA00004442"/>
    </source>
</evidence>
<dbReference type="SUPFAM" id="SSF49464">
    <property type="entry name" value="Carboxypeptidase regulatory domain-like"/>
    <property type="match status" value="1"/>
</dbReference>
<evidence type="ECO:0000313" key="7">
    <source>
        <dbReference type="EMBL" id="QES89497.1"/>
    </source>
</evidence>
<dbReference type="InterPro" id="IPR012910">
    <property type="entry name" value="Plug_dom"/>
</dbReference>
<dbReference type="AlphaFoldDB" id="A0A5P2G2S6"/>
<keyword evidence="4" id="KW-0798">TonB box</keyword>
<feature type="domain" description="TonB-dependent receptor plug" evidence="6">
    <location>
        <begin position="134"/>
        <end position="220"/>
    </location>
</feature>
<dbReference type="SUPFAM" id="SSF56935">
    <property type="entry name" value="Porins"/>
    <property type="match status" value="1"/>
</dbReference>
<dbReference type="GO" id="GO:0009279">
    <property type="term" value="C:cell outer membrane"/>
    <property type="evidence" value="ECO:0007669"/>
    <property type="project" value="UniProtKB-SubCell"/>
</dbReference>
<dbReference type="InterPro" id="IPR037066">
    <property type="entry name" value="Plug_dom_sf"/>
</dbReference>
<gene>
    <name evidence="7" type="ORF">E0W69_012780</name>
</gene>
<keyword evidence="7" id="KW-0675">Receptor</keyword>
<dbReference type="Gene3D" id="2.60.40.1120">
    <property type="entry name" value="Carboxypeptidase-like, regulatory domain"/>
    <property type="match status" value="1"/>
</dbReference>
<dbReference type="Pfam" id="PF07715">
    <property type="entry name" value="Plug"/>
    <property type="match status" value="1"/>
</dbReference>
<feature type="domain" description="TonB-dependent receptor-like beta-barrel" evidence="5">
    <location>
        <begin position="417"/>
        <end position="876"/>
    </location>
</feature>
<dbReference type="Gene3D" id="2.170.130.10">
    <property type="entry name" value="TonB-dependent receptor, plug domain"/>
    <property type="match status" value="1"/>
</dbReference>
<dbReference type="InterPro" id="IPR000531">
    <property type="entry name" value="Beta-barrel_TonB"/>
</dbReference>
<dbReference type="InterPro" id="IPR008969">
    <property type="entry name" value="CarboxyPept-like_regulatory"/>
</dbReference>
<dbReference type="Gene3D" id="2.40.170.20">
    <property type="entry name" value="TonB-dependent receptor, beta-barrel domain"/>
    <property type="match status" value="1"/>
</dbReference>
<dbReference type="Pfam" id="PF13620">
    <property type="entry name" value="CarboxypepD_reg"/>
    <property type="match status" value="1"/>
</dbReference>